<dbReference type="InterPro" id="IPR027806">
    <property type="entry name" value="HARBI1_dom"/>
</dbReference>
<organism evidence="5">
    <name type="scientific">Streptomyces avermitilis (strain ATCC 31267 / DSM 46492 / JCM 5070 / NBRC 14893 / NCIMB 12804 / NRRL 8165 / MA-4680)</name>
    <dbReference type="NCBI Taxonomy" id="227882"/>
    <lineage>
        <taxon>Bacteria</taxon>
        <taxon>Bacillati</taxon>
        <taxon>Actinomycetota</taxon>
        <taxon>Actinomycetes</taxon>
        <taxon>Kitasatosporales</taxon>
        <taxon>Streptomycetaceae</taxon>
        <taxon>Streptomyces</taxon>
    </lineage>
</organism>
<evidence type="ECO:0000313" key="5">
    <source>
        <dbReference type="EMBL" id="BAU77505.1"/>
    </source>
</evidence>
<proteinExistence type="predicted"/>
<keyword evidence="5" id="KW-0614">Plasmid</keyword>
<evidence type="ECO:0000256" key="3">
    <source>
        <dbReference type="SAM" id="MobiDB-lite"/>
    </source>
</evidence>
<keyword evidence="2" id="KW-0479">Metal-binding</keyword>
<dbReference type="AlphaFoldDB" id="A0A143SZ97"/>
<reference evidence="5" key="1">
    <citation type="submission" date="2016-03" db="EMBL/GenBank/DDBJ databases">
        <title>Complete sequence of the second linear plasmid SAP2 of Streptomyces avermitilis.</title>
        <authorList>
            <person name="Ikeda H."/>
        </authorList>
    </citation>
    <scope>NUCLEOTIDE SEQUENCE</scope>
    <source>
        <strain evidence="5">MA-4680</strain>
        <plasmid evidence="5">SAP2</plasmid>
    </source>
</reference>
<dbReference type="Pfam" id="PF13359">
    <property type="entry name" value="DDE_Tnp_4"/>
    <property type="match status" value="1"/>
</dbReference>
<evidence type="ECO:0000259" key="4">
    <source>
        <dbReference type="Pfam" id="PF13359"/>
    </source>
</evidence>
<feature type="region of interest" description="Disordered" evidence="3">
    <location>
        <begin position="1"/>
        <end position="23"/>
    </location>
</feature>
<gene>
    <name evidence="5" type="ORF">SAVERM_2p061</name>
</gene>
<sequence length="69" mass="8053">MPHRRTHGEQLPGWKREHNRSHKQVRARVEHVFARMKTWKILRDCRLKGGGIHTAMLGIARLHNLALTG</sequence>
<protein>
    <submittedName>
        <fullName evidence="5">Putative IS5 family ISL2-like transposase</fullName>
    </submittedName>
</protein>
<accession>A0A143SZ97</accession>
<comment type="cofactor">
    <cofactor evidence="1">
        <name>a divalent metal cation</name>
        <dbReference type="ChEBI" id="CHEBI:60240"/>
    </cofactor>
</comment>
<evidence type="ECO:0000256" key="1">
    <source>
        <dbReference type="ARBA" id="ARBA00001968"/>
    </source>
</evidence>
<evidence type="ECO:0000256" key="2">
    <source>
        <dbReference type="ARBA" id="ARBA00022723"/>
    </source>
</evidence>
<dbReference type="GO" id="GO:0046872">
    <property type="term" value="F:metal ion binding"/>
    <property type="evidence" value="ECO:0007669"/>
    <property type="project" value="UniProtKB-KW"/>
</dbReference>
<geneLocation type="plasmid" evidence="5">
    <name>SAP2</name>
</geneLocation>
<dbReference type="EMBL" id="AP017380">
    <property type="protein sequence ID" value="BAU77505.1"/>
    <property type="molecule type" value="Genomic_DNA"/>
</dbReference>
<name>A0A143SZ97_STRAW</name>
<feature type="domain" description="DDE Tnp4" evidence="4">
    <location>
        <begin position="2"/>
        <end position="63"/>
    </location>
</feature>